<sequence>MSDTLDPSAAGPPPALHRVVAGRPHTIGSFRFHFADQRWEWSDEVALLHGYAPGSVHPTTELLLSHKHPDDRVAVAENLAAAVRDGTAFCSRHRIIDTTGTEHHVLVVADRLFDDTGATVGTAGHYIDLGPDLAEQRRQIFSEALPDVVDARAVIEQAKGALMLVYGITAEHAFAVLKWRSQETNSKLRDLAAKLTAALTALGGGPLQQRTQFDHLLLTIHECPLPPDGESRLDPGRGG</sequence>
<dbReference type="InterPro" id="IPR013655">
    <property type="entry name" value="PAS_fold_3"/>
</dbReference>
<dbReference type="RefSeq" id="WP_144752299.1">
    <property type="nucleotide sequence ID" value="NZ_VMNW02000084.1"/>
</dbReference>
<name>A0A5N0UTJ4_9PSEU</name>
<dbReference type="AlphaFoldDB" id="A0A5N0UTJ4"/>
<dbReference type="Proteomes" id="UP000319769">
    <property type="component" value="Unassembled WGS sequence"/>
</dbReference>
<protein>
    <submittedName>
        <fullName evidence="2">ANTAR domain-containing protein</fullName>
    </submittedName>
</protein>
<evidence type="ECO:0000313" key="3">
    <source>
        <dbReference type="Proteomes" id="UP000319769"/>
    </source>
</evidence>
<dbReference type="PROSITE" id="PS50921">
    <property type="entry name" value="ANTAR"/>
    <property type="match status" value="1"/>
</dbReference>
<evidence type="ECO:0000313" key="2">
    <source>
        <dbReference type="EMBL" id="KAA9152769.1"/>
    </source>
</evidence>
<dbReference type="Pfam" id="PF08447">
    <property type="entry name" value="PAS_3"/>
    <property type="match status" value="1"/>
</dbReference>
<dbReference type="InterPro" id="IPR035965">
    <property type="entry name" value="PAS-like_dom_sf"/>
</dbReference>
<dbReference type="GO" id="GO:0003723">
    <property type="term" value="F:RNA binding"/>
    <property type="evidence" value="ECO:0007669"/>
    <property type="project" value="InterPro"/>
</dbReference>
<dbReference type="SUPFAM" id="SSF55785">
    <property type="entry name" value="PYP-like sensor domain (PAS domain)"/>
    <property type="match status" value="1"/>
</dbReference>
<dbReference type="InterPro" id="IPR005561">
    <property type="entry name" value="ANTAR"/>
</dbReference>
<organism evidence="2 3">
    <name type="scientific">Amycolatopsis acidicola</name>
    <dbReference type="NCBI Taxonomy" id="2596893"/>
    <lineage>
        <taxon>Bacteria</taxon>
        <taxon>Bacillati</taxon>
        <taxon>Actinomycetota</taxon>
        <taxon>Actinomycetes</taxon>
        <taxon>Pseudonocardiales</taxon>
        <taxon>Pseudonocardiaceae</taxon>
        <taxon>Amycolatopsis</taxon>
    </lineage>
</organism>
<proteinExistence type="predicted"/>
<reference evidence="2" key="1">
    <citation type="submission" date="2019-09" db="EMBL/GenBank/DDBJ databases">
        <authorList>
            <person name="Teo W.F.A."/>
            <person name="Duangmal K."/>
        </authorList>
    </citation>
    <scope>NUCLEOTIDE SEQUENCE [LARGE SCALE GENOMIC DNA]</scope>
    <source>
        <strain evidence="2">K81G1</strain>
    </source>
</reference>
<dbReference type="OrthoDB" id="3787288at2"/>
<dbReference type="EMBL" id="VMNW02000084">
    <property type="protein sequence ID" value="KAA9152769.1"/>
    <property type="molecule type" value="Genomic_DNA"/>
</dbReference>
<dbReference type="SMART" id="SM01012">
    <property type="entry name" value="ANTAR"/>
    <property type="match status" value="1"/>
</dbReference>
<dbReference type="Gene3D" id="1.10.10.10">
    <property type="entry name" value="Winged helix-like DNA-binding domain superfamily/Winged helix DNA-binding domain"/>
    <property type="match status" value="1"/>
</dbReference>
<dbReference type="InterPro" id="IPR036388">
    <property type="entry name" value="WH-like_DNA-bd_sf"/>
</dbReference>
<feature type="domain" description="ANTAR" evidence="1">
    <location>
        <begin position="135"/>
        <end position="196"/>
    </location>
</feature>
<keyword evidence="3" id="KW-1185">Reference proteome</keyword>
<accession>A0A5N0UTJ4</accession>
<dbReference type="Pfam" id="PF03861">
    <property type="entry name" value="ANTAR"/>
    <property type="match status" value="1"/>
</dbReference>
<comment type="caution">
    <text evidence="2">The sequence shown here is derived from an EMBL/GenBank/DDBJ whole genome shotgun (WGS) entry which is preliminary data.</text>
</comment>
<dbReference type="Gene3D" id="3.30.450.20">
    <property type="entry name" value="PAS domain"/>
    <property type="match status" value="1"/>
</dbReference>
<evidence type="ECO:0000259" key="1">
    <source>
        <dbReference type="PROSITE" id="PS50921"/>
    </source>
</evidence>
<gene>
    <name evidence="2" type="ORF">FPZ12_036320</name>
</gene>